<proteinExistence type="predicted"/>
<dbReference type="EMBL" id="MT142956">
    <property type="protein sequence ID" value="QJA91039.1"/>
    <property type="molecule type" value="Genomic_DNA"/>
</dbReference>
<gene>
    <name evidence="1" type="ORF">MM415B03496_0008</name>
</gene>
<evidence type="ECO:0000313" key="1">
    <source>
        <dbReference type="EMBL" id="QJA91039.1"/>
    </source>
</evidence>
<organism evidence="1">
    <name type="scientific">viral metagenome</name>
    <dbReference type="NCBI Taxonomy" id="1070528"/>
    <lineage>
        <taxon>unclassified sequences</taxon>
        <taxon>metagenomes</taxon>
        <taxon>organismal metagenomes</taxon>
    </lineage>
</organism>
<sequence>MAQRLAGRYGYPKDEPFRPGTFHPDQLEKPLGWKKPRFIFVVSMGDLFHEAVSDGLTGLVFAMTIMAPQHTYLFLTKRPQNMKEHLSTFWKDEPPPANVWLGVTAEDQQRADERIPVLLSIPAAKHFVSVEPMLAEVDLDDYLPRILCSGCDKGMSPVGAVHEYWVGPPTDPPLLCGHAVEVPGLDWCIVGGETGPKARPMNPDWARSLRDQCQAAGVPFWFKKQSARHYIVADAHDLHLLDGETWEQRPCA</sequence>
<protein>
    <submittedName>
        <fullName evidence="1">Uncharacterized protein</fullName>
    </submittedName>
</protein>
<reference evidence="1" key="1">
    <citation type="submission" date="2020-03" db="EMBL/GenBank/DDBJ databases">
        <title>The deep terrestrial virosphere.</title>
        <authorList>
            <person name="Holmfeldt K."/>
            <person name="Nilsson E."/>
            <person name="Simone D."/>
            <person name="Lopez-Fernandez M."/>
            <person name="Wu X."/>
            <person name="de Brujin I."/>
            <person name="Lundin D."/>
            <person name="Andersson A."/>
            <person name="Bertilsson S."/>
            <person name="Dopson M."/>
        </authorList>
    </citation>
    <scope>NUCLEOTIDE SEQUENCE</scope>
    <source>
        <strain evidence="1">MM415B03496</strain>
    </source>
</reference>
<dbReference type="InterPro" id="IPR011101">
    <property type="entry name" value="DUF5131"/>
</dbReference>
<name>A0A6M3L9H4_9ZZZZ</name>
<accession>A0A6M3L9H4</accession>
<dbReference type="AlphaFoldDB" id="A0A6M3L9H4"/>
<dbReference type="Pfam" id="PF07505">
    <property type="entry name" value="DUF5131"/>
    <property type="match status" value="1"/>
</dbReference>